<name>A0A4R2R140_9PSEU</name>
<dbReference type="EMBL" id="SLXQ01000001">
    <property type="protein sequence ID" value="TCP56203.1"/>
    <property type="molecule type" value="Genomic_DNA"/>
</dbReference>
<dbReference type="PANTHER" id="PTHR48101:SF4">
    <property type="entry name" value="METHYLMALONYL-COA MUTASE, MITOCHONDRIAL"/>
    <property type="match status" value="1"/>
</dbReference>
<dbReference type="Proteomes" id="UP000294911">
    <property type="component" value="Unassembled WGS sequence"/>
</dbReference>
<evidence type="ECO:0000256" key="1">
    <source>
        <dbReference type="ARBA" id="ARBA00011870"/>
    </source>
</evidence>
<dbReference type="CDD" id="cd03677">
    <property type="entry name" value="MM_CoA_mutase_beta"/>
    <property type="match status" value="1"/>
</dbReference>
<dbReference type="GO" id="GO:0031419">
    <property type="term" value="F:cobalamin binding"/>
    <property type="evidence" value="ECO:0007669"/>
    <property type="project" value="UniProtKB-KW"/>
</dbReference>
<dbReference type="Pfam" id="PF01642">
    <property type="entry name" value="MM_CoA_mutase"/>
    <property type="match status" value="2"/>
</dbReference>
<evidence type="ECO:0000313" key="4">
    <source>
        <dbReference type="Proteomes" id="UP000294911"/>
    </source>
</evidence>
<feature type="domain" description="Methylmalonyl-CoA mutase alpha/beta chain catalytic" evidence="2">
    <location>
        <begin position="59"/>
        <end position="128"/>
    </location>
</feature>
<evidence type="ECO:0000259" key="2">
    <source>
        <dbReference type="Pfam" id="PF01642"/>
    </source>
</evidence>
<dbReference type="GO" id="GO:0004494">
    <property type="term" value="F:methylmalonyl-CoA mutase activity"/>
    <property type="evidence" value="ECO:0007669"/>
    <property type="project" value="UniProtKB-EC"/>
</dbReference>
<dbReference type="Gene3D" id="3.40.50.280">
    <property type="entry name" value="Cobalamin-binding domain"/>
    <property type="match status" value="1"/>
</dbReference>
<dbReference type="PANTHER" id="PTHR48101">
    <property type="entry name" value="METHYLMALONYL-COA MUTASE, MITOCHONDRIAL-RELATED"/>
    <property type="match status" value="1"/>
</dbReference>
<keyword evidence="4" id="KW-1185">Reference proteome</keyword>
<comment type="subunit">
    <text evidence="1">Heterodimer of an alpha and a beta chain.</text>
</comment>
<protein>
    <submittedName>
        <fullName evidence="3">Heterodimeric methylmalonyl-CoA mutase small subunit</fullName>
    </submittedName>
</protein>
<sequence length="616" mass="64452">MTASPHATNADQGRLALASEFPAAELDQWRALVAGVLSKSGVDPAKVTGPIETALATETYDGITVRPLYTAEQDGSETGLPGLPPFVRGSRPEGGVLAGWDIRQAHINPDPAAANTAILADLEGGVSSIWLRVGASGVPVDRLAEALHGVYLDLAGVVLDAGADYLAAAEALFALRAERQVPASELSGALGADPISVHARGGLRQDLAPAAALAARVSAEFPKLRALLVDGEPYHDAGGSDAQELAYSIAAGVEYLRALTESGMDVDDAAGQLEFRYAASADQFLTIAKFRAARRLWARVTEVCGVSLPARAQRQHAVTSAAMMAKRDPWVNMLRETLACFAAGVGGADAITVRPFDSAIGLPDAFAMRIARNTQSILLEESKVAGVIDPAGGSWYVDQLTDELAHTAWSLFTEVERGGGLVTALESGQLADELAAVRQRREANLASRSDPLTGVSEFANLAEEPLVRDPLPAPRETGGLPVIRYPERFELLRDRADRHHGGRPTVFLATLGSLAEHTARVSFATNLLQAGGIDTVTGTIAEFAESGAPVACICGPDSAYADGAAELAGALREQGARRVLLAGKPKDYPGVDAYVFAGCEALSTLSETLDALGVDQ</sequence>
<accession>A0A4R2R140</accession>
<dbReference type="Gene3D" id="3.20.20.240">
    <property type="entry name" value="Methylmalonyl-CoA mutase"/>
    <property type="match status" value="1"/>
</dbReference>
<comment type="caution">
    <text evidence="3">The sequence shown here is derived from an EMBL/GenBank/DDBJ whole genome shotgun (WGS) entry which is preliminary data.</text>
</comment>
<reference evidence="3 4" key="1">
    <citation type="submission" date="2019-03" db="EMBL/GenBank/DDBJ databases">
        <title>Genomic Encyclopedia of Type Strains, Phase IV (KMG-IV): sequencing the most valuable type-strain genomes for metagenomic binning, comparative biology and taxonomic classification.</title>
        <authorList>
            <person name="Goeker M."/>
        </authorList>
    </citation>
    <scope>NUCLEOTIDE SEQUENCE [LARGE SCALE GENOMIC DNA]</scope>
    <source>
        <strain evidence="3 4">DSM 45765</strain>
    </source>
</reference>
<dbReference type="InterPro" id="IPR006099">
    <property type="entry name" value="MeMalonylCoA_mutase_a/b_cat"/>
</dbReference>
<dbReference type="OrthoDB" id="9762378at2"/>
<feature type="domain" description="Methylmalonyl-CoA mutase alpha/beta chain catalytic" evidence="2">
    <location>
        <begin position="133"/>
        <end position="464"/>
    </location>
</feature>
<evidence type="ECO:0000313" key="3">
    <source>
        <dbReference type="EMBL" id="TCP56203.1"/>
    </source>
</evidence>
<organism evidence="3 4">
    <name type="scientific">Tamaricihabitans halophyticus</name>
    <dbReference type="NCBI Taxonomy" id="1262583"/>
    <lineage>
        <taxon>Bacteria</taxon>
        <taxon>Bacillati</taxon>
        <taxon>Actinomycetota</taxon>
        <taxon>Actinomycetes</taxon>
        <taxon>Pseudonocardiales</taxon>
        <taxon>Pseudonocardiaceae</taxon>
        <taxon>Tamaricihabitans</taxon>
    </lineage>
</organism>
<dbReference type="RefSeq" id="WP_132874848.1">
    <property type="nucleotide sequence ID" value="NZ_SLXQ01000001.1"/>
</dbReference>
<dbReference type="InterPro" id="IPR016176">
    <property type="entry name" value="Cbl-dep_enz_cat"/>
</dbReference>
<gene>
    <name evidence="3" type="ORF">EV191_101143</name>
</gene>
<dbReference type="AlphaFoldDB" id="A0A4R2R140"/>
<dbReference type="GO" id="GO:0005737">
    <property type="term" value="C:cytoplasm"/>
    <property type="evidence" value="ECO:0007669"/>
    <property type="project" value="TreeGrafter"/>
</dbReference>
<dbReference type="GO" id="GO:0019678">
    <property type="term" value="P:propionate metabolic process, methylmalonyl pathway"/>
    <property type="evidence" value="ECO:0007669"/>
    <property type="project" value="TreeGrafter"/>
</dbReference>
<proteinExistence type="predicted"/>
<dbReference type="SUPFAM" id="SSF51703">
    <property type="entry name" value="Cobalamin (vitamin B12)-dependent enzymes"/>
    <property type="match status" value="1"/>
</dbReference>